<evidence type="ECO:0000313" key="2">
    <source>
        <dbReference type="EMBL" id="MCD1653753.1"/>
    </source>
</evidence>
<proteinExistence type="predicted"/>
<dbReference type="Gene3D" id="3.30.720.120">
    <property type="match status" value="1"/>
</dbReference>
<dbReference type="Pfam" id="PF00903">
    <property type="entry name" value="Glyoxalase"/>
    <property type="match status" value="1"/>
</dbReference>
<dbReference type="InterPro" id="IPR004360">
    <property type="entry name" value="Glyas_Fos-R_dOase_dom"/>
</dbReference>
<dbReference type="SUPFAM" id="SSF54593">
    <property type="entry name" value="Glyoxalase/Bleomycin resistance protein/Dihydroxybiphenyl dioxygenase"/>
    <property type="match status" value="1"/>
</dbReference>
<comment type="caution">
    <text evidence="2">The sequence shown here is derived from an EMBL/GenBank/DDBJ whole genome shotgun (WGS) entry which is preliminary data.</text>
</comment>
<reference evidence="2" key="1">
    <citation type="submission" date="2021-08" db="EMBL/GenBank/DDBJ databases">
        <title>Comparative analyses of Brucepasteria parasyntrophica and Teretinema zuelzerae.</title>
        <authorList>
            <person name="Song Y."/>
            <person name="Brune A."/>
        </authorList>
    </citation>
    <scope>NUCLEOTIDE SEQUENCE</scope>
    <source>
        <strain evidence="2">DSM 1903</strain>
    </source>
</reference>
<dbReference type="Proteomes" id="UP001198163">
    <property type="component" value="Unassembled WGS sequence"/>
</dbReference>
<dbReference type="Gene3D" id="3.30.720.110">
    <property type="match status" value="1"/>
</dbReference>
<protein>
    <submittedName>
        <fullName evidence="2">VOC family protein</fullName>
    </submittedName>
</protein>
<dbReference type="InterPro" id="IPR029068">
    <property type="entry name" value="Glyas_Bleomycin-R_OHBP_Dase"/>
</dbReference>
<dbReference type="RefSeq" id="WP_230753144.1">
    <property type="nucleotide sequence ID" value="NZ_JAINWA010000001.1"/>
</dbReference>
<gene>
    <name evidence="2" type="ORF">K7J14_03450</name>
</gene>
<name>A0AAE3EHG2_9SPIR</name>
<evidence type="ECO:0000313" key="3">
    <source>
        <dbReference type="Proteomes" id="UP001198163"/>
    </source>
</evidence>
<accession>A0AAE3EHG2</accession>
<dbReference type="AlphaFoldDB" id="A0AAE3EHG2"/>
<dbReference type="InterPro" id="IPR037523">
    <property type="entry name" value="VOC_core"/>
</dbReference>
<dbReference type="EMBL" id="JAINWA010000001">
    <property type="protein sequence ID" value="MCD1653753.1"/>
    <property type="molecule type" value="Genomic_DNA"/>
</dbReference>
<feature type="domain" description="VOC" evidence="1">
    <location>
        <begin position="1"/>
        <end position="127"/>
    </location>
</feature>
<evidence type="ECO:0000259" key="1">
    <source>
        <dbReference type="PROSITE" id="PS51819"/>
    </source>
</evidence>
<keyword evidence="3" id="KW-1185">Reference proteome</keyword>
<dbReference type="PROSITE" id="PS51819">
    <property type="entry name" value="VOC"/>
    <property type="match status" value="1"/>
</dbReference>
<sequence length="135" mass="14575">MTLGATLYVSNSAEAAAFYCDAFGMKIGYSVKNDDGSYLHAELEKNGTGGFAVSESGDADAREAMFSAKTPTMSLGVNLDNDEELRHAFAVLSESGHVIRPLGSLPWSPSSADLVDKYGVCWYIYVSQHKPDEPR</sequence>
<organism evidence="2 3">
    <name type="scientific">Teretinema zuelzerae</name>
    <dbReference type="NCBI Taxonomy" id="156"/>
    <lineage>
        <taxon>Bacteria</taxon>
        <taxon>Pseudomonadati</taxon>
        <taxon>Spirochaetota</taxon>
        <taxon>Spirochaetia</taxon>
        <taxon>Spirochaetales</taxon>
        <taxon>Treponemataceae</taxon>
        <taxon>Teretinema</taxon>
    </lineage>
</organism>